<evidence type="ECO:0000256" key="4">
    <source>
        <dbReference type="ARBA" id="ARBA00022989"/>
    </source>
</evidence>
<dbReference type="PANTHER" id="PTHR21716">
    <property type="entry name" value="TRANSMEMBRANE PROTEIN"/>
    <property type="match status" value="1"/>
</dbReference>
<accession>A0A4R3JQN9</accession>
<keyword evidence="4 6" id="KW-1133">Transmembrane helix</keyword>
<feature type="transmembrane region" description="Helical" evidence="6">
    <location>
        <begin position="68"/>
        <end position="89"/>
    </location>
</feature>
<evidence type="ECO:0000313" key="8">
    <source>
        <dbReference type="Proteomes" id="UP000294613"/>
    </source>
</evidence>
<reference evidence="7 8" key="1">
    <citation type="submission" date="2019-03" db="EMBL/GenBank/DDBJ databases">
        <title>Genomic Encyclopedia of Type Strains, Phase IV (KMG-IV): sequencing the most valuable type-strain genomes for metagenomic binning, comparative biology and taxonomic classification.</title>
        <authorList>
            <person name="Goeker M."/>
        </authorList>
    </citation>
    <scope>NUCLEOTIDE SEQUENCE [LARGE SCALE GENOMIC DNA]</scope>
    <source>
        <strain evidence="7 8">DSM 103426</strain>
    </source>
</reference>
<comment type="subcellular location">
    <subcellularLocation>
        <location evidence="1">Membrane</location>
        <topology evidence="1">Multi-pass membrane protein</topology>
    </subcellularLocation>
</comment>
<dbReference type="AlphaFoldDB" id="A0A4R3JQN9"/>
<evidence type="ECO:0000256" key="3">
    <source>
        <dbReference type="ARBA" id="ARBA00022692"/>
    </source>
</evidence>
<feature type="transmembrane region" description="Helical" evidence="6">
    <location>
        <begin position="309"/>
        <end position="342"/>
    </location>
</feature>
<dbReference type="Pfam" id="PF01594">
    <property type="entry name" value="AI-2E_transport"/>
    <property type="match status" value="1"/>
</dbReference>
<dbReference type="InterPro" id="IPR002549">
    <property type="entry name" value="AI-2E-like"/>
</dbReference>
<evidence type="ECO:0000256" key="5">
    <source>
        <dbReference type="ARBA" id="ARBA00023136"/>
    </source>
</evidence>
<proteinExistence type="inferred from homology"/>
<evidence type="ECO:0000313" key="7">
    <source>
        <dbReference type="EMBL" id="TCS69077.1"/>
    </source>
</evidence>
<keyword evidence="5 6" id="KW-0472">Membrane</keyword>
<dbReference type="GO" id="GO:0016020">
    <property type="term" value="C:membrane"/>
    <property type="evidence" value="ECO:0007669"/>
    <property type="project" value="UniProtKB-SubCell"/>
</dbReference>
<protein>
    <submittedName>
        <fullName evidence="7">Sporulation integral membrane protein YtvI</fullName>
    </submittedName>
</protein>
<feature type="transmembrane region" description="Helical" evidence="6">
    <location>
        <begin position="163"/>
        <end position="185"/>
    </location>
</feature>
<dbReference type="GO" id="GO:0055085">
    <property type="term" value="P:transmembrane transport"/>
    <property type="evidence" value="ECO:0007669"/>
    <property type="project" value="TreeGrafter"/>
</dbReference>
<feature type="transmembrane region" description="Helical" evidence="6">
    <location>
        <begin position="246"/>
        <end position="268"/>
    </location>
</feature>
<evidence type="ECO:0000256" key="6">
    <source>
        <dbReference type="SAM" id="Phobius"/>
    </source>
</evidence>
<dbReference type="PANTHER" id="PTHR21716:SF68">
    <property type="entry name" value="TRANSPORT PROTEIN YTVI-RELATED"/>
    <property type="match status" value="1"/>
</dbReference>
<feature type="transmembrane region" description="Helical" evidence="6">
    <location>
        <begin position="218"/>
        <end position="240"/>
    </location>
</feature>
<organism evidence="7 8">
    <name type="scientific">Faecalimonas umbilicata</name>
    <dbReference type="NCBI Taxonomy" id="1912855"/>
    <lineage>
        <taxon>Bacteria</taxon>
        <taxon>Bacillati</taxon>
        <taxon>Bacillota</taxon>
        <taxon>Clostridia</taxon>
        <taxon>Lachnospirales</taxon>
        <taxon>Lachnospiraceae</taxon>
        <taxon>Faecalimonas</taxon>
    </lineage>
</organism>
<evidence type="ECO:0000256" key="1">
    <source>
        <dbReference type="ARBA" id="ARBA00004141"/>
    </source>
</evidence>
<evidence type="ECO:0000256" key="2">
    <source>
        <dbReference type="ARBA" id="ARBA00009773"/>
    </source>
</evidence>
<sequence length="357" mass="39268">MEKTGLVMGMQREQWKTVIVVVGVTGGMYIGIKYILPLVLPFFCAFLVAYLLRPLVRNIHAHTKLNQGAVAGGLLLIILGVVGTALWFLGSTLVQQFCYFIEHYGFYAGKMELFLDQCCRSMSGVFGMEAGELESLFVTRMATIAENIERQFVPKLMANSWGYVRTIIEVAGVGIIIFVSIILLVNDFDKLKEKASHSIGYRHFVKILKRIFHMGGMFLKAQLIIMSVIAALCTVTFLLLKNPYALLLGVLIGFLDALPVLGTAVVLYPLAIVQAFQGRFLFAAVYAGLSVICNLTREFLEPKLIGEHLGLPAIMVLVTVYVGIRLFGVSGVITGPFGYLAGKEIVRELLQKGEGTS</sequence>
<dbReference type="Proteomes" id="UP000294613">
    <property type="component" value="Unassembled WGS sequence"/>
</dbReference>
<feature type="transmembrane region" description="Helical" evidence="6">
    <location>
        <begin position="38"/>
        <end position="56"/>
    </location>
</feature>
<dbReference type="EMBL" id="SLZV01000005">
    <property type="protein sequence ID" value="TCS69077.1"/>
    <property type="molecule type" value="Genomic_DNA"/>
</dbReference>
<name>A0A4R3JQN9_9FIRM</name>
<comment type="caution">
    <text evidence="7">The sequence shown here is derived from an EMBL/GenBank/DDBJ whole genome shotgun (WGS) entry which is preliminary data.</text>
</comment>
<comment type="similarity">
    <text evidence="2">Belongs to the autoinducer-2 exporter (AI-2E) (TC 2.A.86) family.</text>
</comment>
<feature type="transmembrane region" description="Helical" evidence="6">
    <location>
        <begin position="280"/>
        <end position="297"/>
    </location>
</feature>
<keyword evidence="3 6" id="KW-0812">Transmembrane</keyword>
<gene>
    <name evidence="7" type="ORF">EDD74_10564</name>
</gene>